<organism evidence="1">
    <name type="scientific">marine sediment metagenome</name>
    <dbReference type="NCBI Taxonomy" id="412755"/>
    <lineage>
        <taxon>unclassified sequences</taxon>
        <taxon>metagenomes</taxon>
        <taxon>ecological metagenomes</taxon>
    </lineage>
</organism>
<evidence type="ECO:0000313" key="1">
    <source>
        <dbReference type="EMBL" id="KKK93643.1"/>
    </source>
</evidence>
<name>A0A0F8ZIL5_9ZZZZ</name>
<dbReference type="AlphaFoldDB" id="A0A0F8ZIL5"/>
<dbReference type="EMBL" id="LAZR01047687">
    <property type="protein sequence ID" value="KKK93643.1"/>
    <property type="molecule type" value="Genomic_DNA"/>
</dbReference>
<comment type="caution">
    <text evidence="1">The sequence shown here is derived from an EMBL/GenBank/DDBJ whole genome shotgun (WGS) entry which is preliminary data.</text>
</comment>
<evidence type="ECO:0008006" key="2">
    <source>
        <dbReference type="Google" id="ProtNLM"/>
    </source>
</evidence>
<gene>
    <name evidence="1" type="ORF">LCGC14_2690830</name>
</gene>
<reference evidence="1" key="1">
    <citation type="journal article" date="2015" name="Nature">
        <title>Complex archaea that bridge the gap between prokaryotes and eukaryotes.</title>
        <authorList>
            <person name="Spang A."/>
            <person name="Saw J.H."/>
            <person name="Jorgensen S.L."/>
            <person name="Zaremba-Niedzwiedzka K."/>
            <person name="Martijn J."/>
            <person name="Lind A.E."/>
            <person name="van Eijk R."/>
            <person name="Schleper C."/>
            <person name="Guy L."/>
            <person name="Ettema T.J."/>
        </authorList>
    </citation>
    <scope>NUCLEOTIDE SEQUENCE</scope>
</reference>
<sequence>MERPRLPKNPATDKPAQRVRRLDYIFWLISEGYTVSASCKWAGITRKSFYHWINHDPELLARYEEAQIELHEEISEIGKLAALKALTDPRYQSSLQFYLRSKCGWNDGTGIVMGQGEMPSINFTRPQPKNAAGAR</sequence>
<dbReference type="Gene3D" id="1.10.10.60">
    <property type="entry name" value="Homeodomain-like"/>
    <property type="match status" value="1"/>
</dbReference>
<proteinExistence type="predicted"/>
<protein>
    <recommendedName>
        <fullName evidence="2">Homeodomain phBC6A51-type domain-containing protein</fullName>
    </recommendedName>
</protein>
<accession>A0A0F8ZIL5</accession>